<comment type="subcellular location">
    <subcellularLocation>
        <location evidence="1">Membrane</location>
    </subcellularLocation>
</comment>
<sequence>MLIKQSMIYKRLFIIYTIVVVFLLVSLDFYFIKKSANDIKENSLYINEKLVHDVNDEIHKVSTSTNIIINNMYKDQKLMDDILGFLSTDMLSYLKWKIDRFAKSDDYYYKGIEYFTEMTFNGNPYIESISFISYDTESITNFTRNKLITVKELRDLELKADSNFGYPDIICNDKFITYIRAIREPITLKPKGLIFIKYDLSYIKNILNNYEDKYELMLLSNKGFVIYDSTEKYKNKHYPYFELLSDTKKQVYLDEAYEINTMVDTNSGIMTIGKIKSNEIKSLPINFYSSLIFIDILLFVIVEILLYIKFEKLAERMDNIMVVMEQVKQGKTDVSIPISYEKDELNFISQSFNDMCEKLDQHIKKSYLAELNQKEAELNQKKAEMMALQNQIDPHFLYNTLESIRMKAICNGDKEVGKMLYILAFLFRNQLKEKDLITIKSEIDYCQKYIEIFKFRYEDKFEFNIDCDEEALDKQIIKFTLQPLIENYFVHGIRLEDKDNKLNIKIVKEDENIKIIIRDNGRGIPKEKLDSINRMIENKEEFGKSIGILNAHKRIIIHYGDTYGIKIANGEERGTVISVKIPCREVEEYNV</sequence>
<dbReference type="PROSITE" id="PS50885">
    <property type="entry name" value="HAMP"/>
    <property type="match status" value="1"/>
</dbReference>
<keyword evidence="9" id="KW-1185">Reference proteome</keyword>
<dbReference type="GO" id="GO:0000155">
    <property type="term" value="F:phosphorelay sensor kinase activity"/>
    <property type="evidence" value="ECO:0007669"/>
    <property type="project" value="InterPro"/>
</dbReference>
<dbReference type="GO" id="GO:0016020">
    <property type="term" value="C:membrane"/>
    <property type="evidence" value="ECO:0007669"/>
    <property type="project" value="UniProtKB-SubCell"/>
</dbReference>
<evidence type="ECO:0000259" key="7">
    <source>
        <dbReference type="PROSITE" id="PS50885"/>
    </source>
</evidence>
<evidence type="ECO:0000256" key="5">
    <source>
        <dbReference type="SAM" id="Coils"/>
    </source>
</evidence>
<dbReference type="PANTHER" id="PTHR34220:SF7">
    <property type="entry name" value="SENSOR HISTIDINE KINASE YPDA"/>
    <property type="match status" value="1"/>
</dbReference>
<keyword evidence="2" id="KW-0597">Phosphoprotein</keyword>
<dbReference type="InterPro" id="IPR050640">
    <property type="entry name" value="Bact_2-comp_sensor_kinase"/>
</dbReference>
<evidence type="ECO:0000313" key="9">
    <source>
        <dbReference type="Proteomes" id="UP000190476"/>
    </source>
</evidence>
<dbReference type="InterPro" id="IPR036890">
    <property type="entry name" value="HATPase_C_sf"/>
</dbReference>
<dbReference type="PANTHER" id="PTHR34220">
    <property type="entry name" value="SENSOR HISTIDINE KINASE YPDA"/>
    <property type="match status" value="1"/>
</dbReference>
<dbReference type="STRING" id="1351755.CCH01_03690"/>
<name>A0A1U6IXC9_9CLOT</name>
<evidence type="ECO:0000256" key="2">
    <source>
        <dbReference type="ARBA" id="ARBA00022553"/>
    </source>
</evidence>
<evidence type="ECO:0000256" key="1">
    <source>
        <dbReference type="ARBA" id="ARBA00004370"/>
    </source>
</evidence>
<proteinExistence type="predicted"/>
<evidence type="ECO:0000256" key="4">
    <source>
        <dbReference type="ARBA" id="ARBA00022777"/>
    </source>
</evidence>
<feature type="domain" description="HAMP" evidence="7">
    <location>
        <begin position="311"/>
        <end position="364"/>
    </location>
</feature>
<reference evidence="9" key="1">
    <citation type="submission" date="2017-03" db="EMBL/GenBank/DDBJ databases">
        <authorList>
            <person name="Falquet L."/>
            <person name="Falquet L."/>
        </authorList>
    </citation>
    <scope>NUCLEOTIDE SEQUENCE [LARGE SCALE GENOMIC DNA]</scope>
</reference>
<dbReference type="GeneID" id="66300735"/>
<protein>
    <submittedName>
        <fullName evidence="8">Putative Two-component sensor histidine kinase</fullName>
    </submittedName>
</protein>
<keyword evidence="5" id="KW-0175">Coiled coil</keyword>
<dbReference type="RefSeq" id="WP_079481072.1">
    <property type="nucleotide sequence ID" value="NZ_CBML010000006.1"/>
</dbReference>
<dbReference type="SUPFAM" id="SSF158472">
    <property type="entry name" value="HAMP domain-like"/>
    <property type="match status" value="1"/>
</dbReference>
<dbReference type="OrthoDB" id="9809348at2"/>
<organism evidence="8 9">
    <name type="scientific">Clostridium chauvoei JF4335</name>
    <dbReference type="NCBI Taxonomy" id="1351755"/>
    <lineage>
        <taxon>Bacteria</taxon>
        <taxon>Bacillati</taxon>
        <taxon>Bacillota</taxon>
        <taxon>Clostridia</taxon>
        <taxon>Eubacteriales</taxon>
        <taxon>Clostridiaceae</taxon>
        <taxon>Clostridium</taxon>
    </lineage>
</organism>
<feature type="transmembrane region" description="Helical" evidence="6">
    <location>
        <begin position="12"/>
        <end position="32"/>
    </location>
</feature>
<dbReference type="InterPro" id="IPR010559">
    <property type="entry name" value="Sig_transdc_His_kin_internal"/>
</dbReference>
<evidence type="ECO:0000313" key="8">
    <source>
        <dbReference type="EMBL" id="SLK12677.1"/>
    </source>
</evidence>
<dbReference type="InterPro" id="IPR003594">
    <property type="entry name" value="HATPase_dom"/>
</dbReference>
<evidence type="ECO:0000256" key="3">
    <source>
        <dbReference type="ARBA" id="ARBA00022679"/>
    </source>
</evidence>
<keyword evidence="6" id="KW-0812">Transmembrane</keyword>
<dbReference type="SUPFAM" id="SSF55874">
    <property type="entry name" value="ATPase domain of HSP90 chaperone/DNA topoisomerase II/histidine kinase"/>
    <property type="match status" value="1"/>
</dbReference>
<dbReference type="EMBL" id="LT799839">
    <property type="protein sequence ID" value="SLK12677.1"/>
    <property type="molecule type" value="Genomic_DNA"/>
</dbReference>
<keyword evidence="4 8" id="KW-0418">Kinase</keyword>
<dbReference type="Pfam" id="PF02518">
    <property type="entry name" value="HATPase_c"/>
    <property type="match status" value="1"/>
</dbReference>
<dbReference type="Gene3D" id="6.10.340.10">
    <property type="match status" value="1"/>
</dbReference>
<feature type="coiled-coil region" evidence="5">
    <location>
        <begin position="364"/>
        <end position="391"/>
    </location>
</feature>
<dbReference type="CDD" id="cd06225">
    <property type="entry name" value="HAMP"/>
    <property type="match status" value="1"/>
</dbReference>
<accession>A0A1U6IXC9</accession>
<gene>
    <name evidence="8" type="ORF">CCH01_03690</name>
</gene>
<keyword evidence="6" id="KW-1133">Transmembrane helix</keyword>
<dbReference type="InterPro" id="IPR003660">
    <property type="entry name" value="HAMP_dom"/>
</dbReference>
<dbReference type="Pfam" id="PF06580">
    <property type="entry name" value="His_kinase"/>
    <property type="match status" value="1"/>
</dbReference>
<dbReference type="Gene3D" id="3.30.565.10">
    <property type="entry name" value="Histidine kinase-like ATPase, C-terminal domain"/>
    <property type="match status" value="1"/>
</dbReference>
<dbReference type="SMART" id="SM00304">
    <property type="entry name" value="HAMP"/>
    <property type="match status" value="1"/>
</dbReference>
<dbReference type="Proteomes" id="UP000190476">
    <property type="component" value="Chromosome I"/>
</dbReference>
<keyword evidence="3" id="KW-0808">Transferase</keyword>
<keyword evidence="6" id="KW-0472">Membrane</keyword>
<feature type="transmembrane region" description="Helical" evidence="6">
    <location>
        <begin position="287"/>
        <end position="308"/>
    </location>
</feature>
<dbReference type="AlphaFoldDB" id="A0A1U6IXC9"/>
<evidence type="ECO:0000256" key="6">
    <source>
        <dbReference type="SAM" id="Phobius"/>
    </source>
</evidence>